<dbReference type="VEuPathDB" id="FungiDB:A1O9_03442"/>
<dbReference type="GO" id="GO:0000981">
    <property type="term" value="F:DNA-binding transcription factor activity, RNA polymerase II-specific"/>
    <property type="evidence" value="ECO:0007669"/>
    <property type="project" value="InterPro"/>
</dbReference>
<keyword evidence="2" id="KW-0805">Transcription regulation</keyword>
<dbReference type="CDD" id="cd00067">
    <property type="entry name" value="GAL4"/>
    <property type="match status" value="1"/>
</dbReference>
<name>A0A072Q1W3_9EURO</name>
<evidence type="ECO:0000256" key="1">
    <source>
        <dbReference type="ARBA" id="ARBA00004123"/>
    </source>
</evidence>
<reference evidence="8 9" key="1">
    <citation type="submission" date="2013-03" db="EMBL/GenBank/DDBJ databases">
        <title>The Genome Sequence of Exophiala aquamarina CBS 119918.</title>
        <authorList>
            <consortium name="The Broad Institute Genomics Platform"/>
            <person name="Cuomo C."/>
            <person name="de Hoog S."/>
            <person name="Gorbushina A."/>
            <person name="Walker B."/>
            <person name="Young S.K."/>
            <person name="Zeng Q."/>
            <person name="Gargeya S."/>
            <person name="Fitzgerald M."/>
            <person name="Haas B."/>
            <person name="Abouelleil A."/>
            <person name="Allen A.W."/>
            <person name="Alvarado L."/>
            <person name="Arachchi H.M."/>
            <person name="Berlin A.M."/>
            <person name="Chapman S.B."/>
            <person name="Gainer-Dewar J."/>
            <person name="Goldberg J."/>
            <person name="Griggs A."/>
            <person name="Gujja S."/>
            <person name="Hansen M."/>
            <person name="Howarth C."/>
            <person name="Imamovic A."/>
            <person name="Ireland A."/>
            <person name="Larimer J."/>
            <person name="McCowan C."/>
            <person name="Murphy C."/>
            <person name="Pearson M."/>
            <person name="Poon T.W."/>
            <person name="Priest M."/>
            <person name="Roberts A."/>
            <person name="Saif S."/>
            <person name="Shea T."/>
            <person name="Sisk P."/>
            <person name="Sykes S."/>
            <person name="Wortman J."/>
            <person name="Nusbaum C."/>
            <person name="Birren B."/>
        </authorList>
    </citation>
    <scope>NUCLEOTIDE SEQUENCE [LARGE SCALE GENOMIC DNA]</scope>
    <source>
        <strain evidence="8 9">CBS 119918</strain>
    </source>
</reference>
<evidence type="ECO:0000256" key="2">
    <source>
        <dbReference type="ARBA" id="ARBA00023015"/>
    </source>
</evidence>
<comment type="subcellular location">
    <subcellularLocation>
        <location evidence="1">Nucleus</location>
    </subcellularLocation>
</comment>
<accession>A0A072Q1W3</accession>
<feature type="compositionally biased region" description="Low complexity" evidence="6">
    <location>
        <begin position="70"/>
        <end position="80"/>
    </location>
</feature>
<feature type="region of interest" description="Disordered" evidence="6">
    <location>
        <begin position="289"/>
        <end position="323"/>
    </location>
</feature>
<evidence type="ECO:0000256" key="6">
    <source>
        <dbReference type="SAM" id="MobiDB-lite"/>
    </source>
</evidence>
<dbReference type="PANTHER" id="PTHR37534">
    <property type="entry name" value="TRANSCRIPTIONAL ACTIVATOR PROTEIN UGA3"/>
    <property type="match status" value="1"/>
</dbReference>
<feature type="region of interest" description="Disordered" evidence="6">
    <location>
        <begin position="69"/>
        <end position="110"/>
    </location>
</feature>
<dbReference type="Pfam" id="PF00172">
    <property type="entry name" value="Zn_clus"/>
    <property type="match status" value="1"/>
</dbReference>
<dbReference type="GO" id="GO:0000976">
    <property type="term" value="F:transcription cis-regulatory region binding"/>
    <property type="evidence" value="ECO:0007669"/>
    <property type="project" value="TreeGrafter"/>
</dbReference>
<dbReference type="GO" id="GO:0045944">
    <property type="term" value="P:positive regulation of transcription by RNA polymerase II"/>
    <property type="evidence" value="ECO:0007669"/>
    <property type="project" value="TreeGrafter"/>
</dbReference>
<evidence type="ECO:0000259" key="7">
    <source>
        <dbReference type="PROSITE" id="PS50048"/>
    </source>
</evidence>
<organism evidence="8 9">
    <name type="scientific">Exophiala aquamarina CBS 119918</name>
    <dbReference type="NCBI Taxonomy" id="1182545"/>
    <lineage>
        <taxon>Eukaryota</taxon>
        <taxon>Fungi</taxon>
        <taxon>Dikarya</taxon>
        <taxon>Ascomycota</taxon>
        <taxon>Pezizomycotina</taxon>
        <taxon>Eurotiomycetes</taxon>
        <taxon>Chaetothyriomycetidae</taxon>
        <taxon>Chaetothyriales</taxon>
        <taxon>Herpotrichiellaceae</taxon>
        <taxon>Exophiala</taxon>
    </lineage>
</organism>
<keyword evidence="9" id="KW-1185">Reference proteome</keyword>
<keyword evidence="4" id="KW-0804">Transcription</keyword>
<dbReference type="SUPFAM" id="SSF57701">
    <property type="entry name" value="Zn2/Cys6 DNA-binding domain"/>
    <property type="match status" value="1"/>
</dbReference>
<dbReference type="STRING" id="1182545.A0A072Q1W3"/>
<evidence type="ECO:0000313" key="8">
    <source>
        <dbReference type="EMBL" id="KEF61870.1"/>
    </source>
</evidence>
<dbReference type="Proteomes" id="UP000027920">
    <property type="component" value="Unassembled WGS sequence"/>
</dbReference>
<gene>
    <name evidence="8" type="ORF">A1O9_03442</name>
</gene>
<evidence type="ECO:0000313" key="9">
    <source>
        <dbReference type="Proteomes" id="UP000027920"/>
    </source>
</evidence>
<comment type="caution">
    <text evidence="8">The sequence shown here is derived from an EMBL/GenBank/DDBJ whole genome shotgun (WGS) entry which is preliminary data.</text>
</comment>
<dbReference type="InterPro" id="IPR001138">
    <property type="entry name" value="Zn2Cys6_DnaBD"/>
</dbReference>
<feature type="compositionally biased region" description="Basic residues" evidence="6">
    <location>
        <begin position="11"/>
        <end position="26"/>
    </location>
</feature>
<feature type="region of interest" description="Disordered" evidence="6">
    <location>
        <begin position="1"/>
        <end position="26"/>
    </location>
</feature>
<dbReference type="SMART" id="SM00066">
    <property type="entry name" value="GAL4"/>
    <property type="match status" value="1"/>
</dbReference>
<dbReference type="PANTHER" id="PTHR37534:SF3">
    <property type="entry name" value="ZN(II)2CYS6 TRANSCRIPTION FACTOR (EUROFUNG)"/>
    <property type="match status" value="1"/>
</dbReference>
<sequence length="599" mass="67489">MSLSSNDSAKKLTRTRERKPRGRGLRTRTGCLTCRKRHLKCNEAKPVCGPCTRSNHSCVYADPCAPHPDSTSASTSNSASKQPSTTPSLSNSVAPSVITNPDLEYPDTPEGFDLALRTTWSHRNSPCDDPAQLVSRASIWQARNARLTSAPHSVNGTEYDRMGGMAAHWTPLLEDLDSTRFSPGPPSLHSEMMSPSVPYGHSYGPVTYARSRTGSEDLPITSHPASSRANPDAAVAKWFGQLVGDTDLQHEGPRPDADWVRRRRSISQTQQPEIIDLAQNFAWEGRQYSPHPIDASAADPGISSGRVSEDPAQGLESPPPWRSKAALTMKPREVEIFDNFVARISRWLDLFDPMQNFSTHVPHLAMHNFGLLNAILALSICHLSLTPRRANNITLNRTDAVQYYHEALRYIQDAMRHDSYNRSDELLATCLIISAYEMIDGSRKDWERHLQGFYRLQRSQLIHGESKGIKQAVWWAWLGQDIWAAFREKRKPYTSWHPTKDYANMNPYEFAARSVHLMAKVVSYCSQSEIEQGELNFKSRVAKADHLSSLLDEWHRHLPMEFNPLPISAEADGVFKPIWVHPPAFSKFSEPQTYEYDAY</sequence>
<feature type="compositionally biased region" description="Polar residues" evidence="6">
    <location>
        <begin position="81"/>
        <end position="99"/>
    </location>
</feature>
<protein>
    <recommendedName>
        <fullName evidence="7">Zn(2)-C6 fungal-type domain-containing protein</fullName>
    </recommendedName>
</protein>
<dbReference type="CDD" id="cd12148">
    <property type="entry name" value="fungal_TF_MHR"/>
    <property type="match status" value="1"/>
</dbReference>
<keyword evidence="3" id="KW-0238">DNA-binding</keyword>
<dbReference type="InterPro" id="IPR021858">
    <property type="entry name" value="Fun_TF"/>
</dbReference>
<evidence type="ECO:0000256" key="3">
    <source>
        <dbReference type="ARBA" id="ARBA00023125"/>
    </source>
</evidence>
<dbReference type="GeneID" id="25278376"/>
<keyword evidence="5" id="KW-0539">Nucleus</keyword>
<dbReference type="AlphaFoldDB" id="A0A072Q1W3"/>
<evidence type="ECO:0000256" key="4">
    <source>
        <dbReference type="ARBA" id="ARBA00023163"/>
    </source>
</evidence>
<dbReference type="PROSITE" id="PS50048">
    <property type="entry name" value="ZN2_CY6_FUNGAL_2"/>
    <property type="match status" value="1"/>
</dbReference>
<dbReference type="EMBL" id="AMGV01000002">
    <property type="protein sequence ID" value="KEF61870.1"/>
    <property type="molecule type" value="Genomic_DNA"/>
</dbReference>
<dbReference type="PROSITE" id="PS00463">
    <property type="entry name" value="ZN2_CY6_FUNGAL_1"/>
    <property type="match status" value="1"/>
</dbReference>
<dbReference type="InterPro" id="IPR036864">
    <property type="entry name" value="Zn2-C6_fun-type_DNA-bd_sf"/>
</dbReference>
<evidence type="ECO:0000256" key="5">
    <source>
        <dbReference type="ARBA" id="ARBA00023242"/>
    </source>
</evidence>
<dbReference type="Gene3D" id="4.10.240.10">
    <property type="entry name" value="Zn(2)-C6 fungal-type DNA-binding domain"/>
    <property type="match status" value="1"/>
</dbReference>
<feature type="domain" description="Zn(2)-C6 fungal-type" evidence="7">
    <location>
        <begin position="30"/>
        <end position="60"/>
    </location>
</feature>
<dbReference type="HOGENOM" id="CLU_008719_4_1_1"/>
<dbReference type="GO" id="GO:0008270">
    <property type="term" value="F:zinc ion binding"/>
    <property type="evidence" value="ECO:0007669"/>
    <property type="project" value="InterPro"/>
</dbReference>
<dbReference type="Pfam" id="PF11951">
    <property type="entry name" value="Fungal_trans_2"/>
    <property type="match status" value="1"/>
</dbReference>
<dbReference type="RefSeq" id="XP_013264460.1">
    <property type="nucleotide sequence ID" value="XM_013409006.1"/>
</dbReference>
<proteinExistence type="predicted"/>
<dbReference type="OrthoDB" id="5319341at2759"/>
<dbReference type="GO" id="GO:0005634">
    <property type="term" value="C:nucleus"/>
    <property type="evidence" value="ECO:0007669"/>
    <property type="project" value="UniProtKB-SubCell"/>
</dbReference>